<dbReference type="Proteomes" id="UP001305414">
    <property type="component" value="Unassembled WGS sequence"/>
</dbReference>
<keyword evidence="9" id="KW-0735">Signal-anchor</keyword>
<organism evidence="14 15">
    <name type="scientific">Xylaria bambusicola</name>
    <dbReference type="NCBI Taxonomy" id="326684"/>
    <lineage>
        <taxon>Eukaryota</taxon>
        <taxon>Fungi</taxon>
        <taxon>Dikarya</taxon>
        <taxon>Ascomycota</taxon>
        <taxon>Pezizomycotina</taxon>
        <taxon>Sordariomycetes</taxon>
        <taxon>Xylariomycetidae</taxon>
        <taxon>Xylariales</taxon>
        <taxon>Xylariaceae</taxon>
        <taxon>Xylaria</taxon>
    </lineage>
</organism>
<comment type="subcellular location">
    <subcellularLocation>
        <location evidence="1">Membrane</location>
        <topology evidence="1">Single-pass type II membrane protein</topology>
    </subcellularLocation>
</comment>
<dbReference type="InterPro" id="IPR003378">
    <property type="entry name" value="Fringe-like_glycosylTrfase"/>
</dbReference>
<keyword evidence="10 12" id="KW-1133">Transmembrane helix</keyword>
<protein>
    <recommendedName>
        <fullName evidence="4">N-acetylgalactosaminide beta-1,3-galactosyltransferase</fullName>
        <ecNumber evidence="4">2.4.1.122</ecNumber>
    </recommendedName>
</protein>
<sequence length="464" mass="53030">MRQNIRRMGLKPTLPRNRRQLLNYVGALILLIGGYHLLSGSHHASSLISSNSLTQPYFGGEKKPHEDPCASLKGLEDVFVIVRTGSNEVSEKIPPLLNTTLPCFRHYGIWSDMEEEFAGLHIADALDEIDPDLLEKHSDFAYYRHLREKGKGGLSEDELAAWADAPNTAFGRDTPAWKLDKWKFLEVASKAYRQHSTSKWYIFLEGDTYIFWTSLLPWLSGIDASRDLYVGRQMNIGSDVFAYGGAGIIISNTAMERLIQQHDSDVKGYNELTLNQWAGDFIMSKVMSDAGIDLSPVWPTLEGEMPSMMDMKTISTNGRHLWCYNAATYHHMTADDIYTYYDFERKWNLENSKFPRHGDIFRELVYPRIKSQISNWDNLSSDVANEKFSFGQCRDWCEKHDDCIQFSLTGSTCKTMNSVKLGKEHPLTHQSDDVRIDSGWIMSRVQSWIEEMESSCSGQDWITP</sequence>
<keyword evidence="7 12" id="KW-0812">Transmembrane</keyword>
<proteinExistence type="inferred from homology"/>
<comment type="pathway">
    <text evidence="2">Protein modification; protein glycosylation.</text>
</comment>
<dbReference type="PANTHER" id="PTHR23033">
    <property type="entry name" value="BETA1,3-GALACTOSYLTRANSFERASE"/>
    <property type="match status" value="1"/>
</dbReference>
<evidence type="ECO:0000256" key="12">
    <source>
        <dbReference type="SAM" id="Phobius"/>
    </source>
</evidence>
<dbReference type="Gene3D" id="3.90.550.50">
    <property type="match status" value="1"/>
</dbReference>
<evidence type="ECO:0000313" key="14">
    <source>
        <dbReference type="EMBL" id="KAK5631390.1"/>
    </source>
</evidence>
<dbReference type="EC" id="2.4.1.122" evidence="4"/>
<evidence type="ECO:0000256" key="7">
    <source>
        <dbReference type="ARBA" id="ARBA00022692"/>
    </source>
</evidence>
<keyword evidence="5" id="KW-0328">Glycosyltransferase</keyword>
<dbReference type="AlphaFoldDB" id="A0AAN7UFM8"/>
<evidence type="ECO:0000256" key="6">
    <source>
        <dbReference type="ARBA" id="ARBA00022679"/>
    </source>
</evidence>
<evidence type="ECO:0000256" key="11">
    <source>
        <dbReference type="ARBA" id="ARBA00023136"/>
    </source>
</evidence>
<dbReference type="Pfam" id="PF02434">
    <property type="entry name" value="Fringe"/>
    <property type="match status" value="1"/>
</dbReference>
<keyword evidence="11 12" id="KW-0472">Membrane</keyword>
<reference evidence="14 15" key="1">
    <citation type="submission" date="2023-10" db="EMBL/GenBank/DDBJ databases">
        <title>Draft genome sequence of Xylaria bambusicola isolate GMP-LS, the root and basal stem rot pathogen of sugarcane in Indonesia.</title>
        <authorList>
            <person name="Selvaraj P."/>
            <person name="Muralishankar V."/>
            <person name="Muruganantham S."/>
            <person name="Sp S."/>
            <person name="Haryani S."/>
            <person name="Lau K.J.X."/>
            <person name="Naqvi N.I."/>
        </authorList>
    </citation>
    <scope>NUCLEOTIDE SEQUENCE [LARGE SCALE GENOMIC DNA]</scope>
    <source>
        <strain evidence="14">GMP-LS</strain>
    </source>
</reference>
<accession>A0AAN7UFM8</accession>
<dbReference type="GO" id="GO:0016020">
    <property type="term" value="C:membrane"/>
    <property type="evidence" value="ECO:0007669"/>
    <property type="project" value="UniProtKB-SubCell"/>
</dbReference>
<evidence type="ECO:0000256" key="9">
    <source>
        <dbReference type="ARBA" id="ARBA00022968"/>
    </source>
</evidence>
<keyword evidence="8" id="KW-0547">Nucleotide-binding</keyword>
<name>A0AAN7UFM8_9PEZI</name>
<dbReference type="GO" id="GO:0016263">
    <property type="term" value="F:glycoprotein-N-acetylgalactosamine 3-beta-galactosyltransferase activity"/>
    <property type="evidence" value="ECO:0007669"/>
    <property type="project" value="UniProtKB-EC"/>
</dbReference>
<evidence type="ECO:0000259" key="13">
    <source>
        <dbReference type="Pfam" id="PF02434"/>
    </source>
</evidence>
<comment type="similarity">
    <text evidence="3">Belongs to the glycosyltransferase 31 family. Beta3-Gal-T subfamily.</text>
</comment>
<evidence type="ECO:0000256" key="3">
    <source>
        <dbReference type="ARBA" id="ARBA00006462"/>
    </source>
</evidence>
<evidence type="ECO:0000256" key="1">
    <source>
        <dbReference type="ARBA" id="ARBA00004606"/>
    </source>
</evidence>
<keyword evidence="6" id="KW-0808">Transferase</keyword>
<dbReference type="EMBL" id="JAWHQM010000019">
    <property type="protein sequence ID" value="KAK5631390.1"/>
    <property type="molecule type" value="Genomic_DNA"/>
</dbReference>
<keyword evidence="15" id="KW-1185">Reference proteome</keyword>
<dbReference type="GO" id="GO:0000166">
    <property type="term" value="F:nucleotide binding"/>
    <property type="evidence" value="ECO:0007669"/>
    <property type="project" value="UniProtKB-KW"/>
</dbReference>
<evidence type="ECO:0000256" key="4">
    <source>
        <dbReference type="ARBA" id="ARBA00012557"/>
    </source>
</evidence>
<dbReference type="InterPro" id="IPR026050">
    <property type="entry name" value="C1GALT1/C1GALT1_chp1"/>
</dbReference>
<evidence type="ECO:0000256" key="10">
    <source>
        <dbReference type="ARBA" id="ARBA00022989"/>
    </source>
</evidence>
<evidence type="ECO:0000256" key="5">
    <source>
        <dbReference type="ARBA" id="ARBA00022676"/>
    </source>
</evidence>
<evidence type="ECO:0000313" key="15">
    <source>
        <dbReference type="Proteomes" id="UP001305414"/>
    </source>
</evidence>
<feature type="domain" description="Fringe-like glycosyltransferase" evidence="13">
    <location>
        <begin position="192"/>
        <end position="259"/>
    </location>
</feature>
<evidence type="ECO:0000256" key="8">
    <source>
        <dbReference type="ARBA" id="ARBA00022741"/>
    </source>
</evidence>
<feature type="transmembrane region" description="Helical" evidence="12">
    <location>
        <begin position="21"/>
        <end position="38"/>
    </location>
</feature>
<evidence type="ECO:0000256" key="2">
    <source>
        <dbReference type="ARBA" id="ARBA00004922"/>
    </source>
</evidence>
<dbReference type="PANTHER" id="PTHR23033:SF47">
    <property type="entry name" value="APPLE DOMAIN-CONTAINING PROTEIN-RELATED"/>
    <property type="match status" value="1"/>
</dbReference>
<gene>
    <name evidence="14" type="ORF">RRF57_007104</name>
</gene>
<comment type="caution">
    <text evidence="14">The sequence shown here is derived from an EMBL/GenBank/DDBJ whole genome shotgun (WGS) entry which is preliminary data.</text>
</comment>